<accession>A0A3N2PKY4</accession>
<feature type="compositionally biased region" description="Basic and acidic residues" evidence="1">
    <location>
        <begin position="45"/>
        <end position="55"/>
    </location>
</feature>
<proteinExistence type="predicted"/>
<dbReference type="RefSeq" id="XP_028462880.1">
    <property type="nucleotide sequence ID" value="XM_028614594.1"/>
</dbReference>
<sequence>MTSSRSTINVSGEGTKKPRIRIWTAAFRTNNKTPSRRQQNKLPRQPHDDSPERRLQSFPQPDQGCSGDICHLSGESDTPVVQSQFRCDHNQGPSSSAATSKLPRIRSWDGPSGPVLAGCLSNWKNMRQDAQTKNDPSLPFALFGNRDKPATSMPLNIDIHNGMQDVVITSGLPPTNYEVQSTDAPQISQERIQPSTRCRCSGDPYHWIIRNATCEAATQPLPCALCSKWDMNQLRLG</sequence>
<evidence type="ECO:0000313" key="2">
    <source>
        <dbReference type="EMBL" id="ROT35074.1"/>
    </source>
</evidence>
<organism evidence="2 3">
    <name type="scientific">Sodiomyces alkalinus (strain CBS 110278 / VKM F-3762 / F11)</name>
    <name type="common">Alkaliphilic filamentous fungus</name>
    <dbReference type="NCBI Taxonomy" id="1314773"/>
    <lineage>
        <taxon>Eukaryota</taxon>
        <taxon>Fungi</taxon>
        <taxon>Dikarya</taxon>
        <taxon>Ascomycota</taxon>
        <taxon>Pezizomycotina</taxon>
        <taxon>Sordariomycetes</taxon>
        <taxon>Hypocreomycetidae</taxon>
        <taxon>Glomerellales</taxon>
        <taxon>Plectosphaerellaceae</taxon>
        <taxon>Sodiomyces</taxon>
    </lineage>
</organism>
<evidence type="ECO:0000313" key="3">
    <source>
        <dbReference type="Proteomes" id="UP000272025"/>
    </source>
</evidence>
<dbReference type="GeneID" id="39583072"/>
<keyword evidence="3" id="KW-1185">Reference proteome</keyword>
<name>A0A3N2PKY4_SODAK</name>
<feature type="compositionally biased region" description="Polar residues" evidence="1">
    <location>
        <begin position="1"/>
        <end position="12"/>
    </location>
</feature>
<dbReference type="Proteomes" id="UP000272025">
    <property type="component" value="Unassembled WGS sequence"/>
</dbReference>
<dbReference type="AlphaFoldDB" id="A0A3N2PKY4"/>
<dbReference type="EMBL" id="ML119062">
    <property type="protein sequence ID" value="ROT35074.1"/>
    <property type="molecule type" value="Genomic_DNA"/>
</dbReference>
<feature type="region of interest" description="Disordered" evidence="1">
    <location>
        <begin position="1"/>
        <end position="71"/>
    </location>
</feature>
<feature type="region of interest" description="Disordered" evidence="1">
    <location>
        <begin position="86"/>
        <end position="108"/>
    </location>
</feature>
<reference evidence="2 3" key="1">
    <citation type="journal article" date="2018" name="Mol. Ecol.">
        <title>The obligate alkalophilic soda-lake fungus Sodiomyces alkalinus has shifted to a protein diet.</title>
        <authorList>
            <person name="Grum-Grzhimaylo A.A."/>
            <person name="Falkoski D.L."/>
            <person name="van den Heuvel J."/>
            <person name="Valero-Jimenez C.A."/>
            <person name="Min B."/>
            <person name="Choi I.G."/>
            <person name="Lipzen A."/>
            <person name="Daum C.G."/>
            <person name="Aanen D.K."/>
            <person name="Tsang A."/>
            <person name="Henrissat B."/>
            <person name="Bilanenko E.N."/>
            <person name="de Vries R.P."/>
            <person name="van Kan J.A.L."/>
            <person name="Grigoriev I.V."/>
            <person name="Debets A.J.M."/>
        </authorList>
    </citation>
    <scope>NUCLEOTIDE SEQUENCE [LARGE SCALE GENOMIC DNA]</scope>
    <source>
        <strain evidence="2 3">F11</strain>
    </source>
</reference>
<protein>
    <submittedName>
        <fullName evidence="2">Uncharacterized protein</fullName>
    </submittedName>
</protein>
<evidence type="ECO:0000256" key="1">
    <source>
        <dbReference type="SAM" id="MobiDB-lite"/>
    </source>
</evidence>
<gene>
    <name evidence="2" type="ORF">SODALDRAFT_363766</name>
</gene>
<feature type="compositionally biased region" description="Polar residues" evidence="1">
    <location>
        <begin position="86"/>
        <end position="99"/>
    </location>
</feature>